<evidence type="ECO:0000313" key="1">
    <source>
        <dbReference type="EMBL" id="SDE33936.1"/>
    </source>
</evidence>
<evidence type="ECO:0000313" key="2">
    <source>
        <dbReference type="Proteomes" id="UP000199109"/>
    </source>
</evidence>
<protein>
    <submittedName>
        <fullName evidence="1">Uncharacterized protein</fullName>
    </submittedName>
</protein>
<name>A0A1G7C5J3_9FLAO</name>
<dbReference type="Proteomes" id="UP000199109">
    <property type="component" value="Unassembled WGS sequence"/>
</dbReference>
<dbReference type="AlphaFoldDB" id="A0A1G7C5J3"/>
<sequence>MPIRDHMCQKETNEFNLVHALYRFRKKTGHFSVVEDSINSIEV</sequence>
<organism evidence="1 2">
    <name type="scientific">Pricia antarctica</name>
    <dbReference type="NCBI Taxonomy" id="641691"/>
    <lineage>
        <taxon>Bacteria</taxon>
        <taxon>Pseudomonadati</taxon>
        <taxon>Bacteroidota</taxon>
        <taxon>Flavobacteriia</taxon>
        <taxon>Flavobacteriales</taxon>
        <taxon>Flavobacteriaceae</taxon>
        <taxon>Pricia</taxon>
    </lineage>
</organism>
<dbReference type="EMBL" id="FNAO01000004">
    <property type="protein sequence ID" value="SDE33936.1"/>
    <property type="molecule type" value="Genomic_DNA"/>
</dbReference>
<accession>A0A1G7C5J3</accession>
<proteinExistence type="predicted"/>
<reference evidence="1 2" key="1">
    <citation type="submission" date="2016-10" db="EMBL/GenBank/DDBJ databases">
        <authorList>
            <person name="de Groot N.N."/>
        </authorList>
    </citation>
    <scope>NUCLEOTIDE SEQUENCE [LARGE SCALE GENOMIC DNA]</scope>
    <source>
        <strain evidence="1 2">DSM 23421</strain>
    </source>
</reference>
<gene>
    <name evidence="1" type="ORF">SAMN05421636_104405</name>
</gene>
<dbReference type="STRING" id="641691.SAMN05421636_104405"/>
<keyword evidence="2" id="KW-1185">Reference proteome</keyword>